<name>A0A645H551_9ZZZZ</name>
<dbReference type="EMBL" id="VSSQ01086178">
    <property type="protein sequence ID" value="MPN33606.1"/>
    <property type="molecule type" value="Genomic_DNA"/>
</dbReference>
<organism evidence="1">
    <name type="scientific">bioreactor metagenome</name>
    <dbReference type="NCBI Taxonomy" id="1076179"/>
    <lineage>
        <taxon>unclassified sequences</taxon>
        <taxon>metagenomes</taxon>
        <taxon>ecological metagenomes</taxon>
    </lineage>
</organism>
<reference evidence="1" key="1">
    <citation type="submission" date="2019-08" db="EMBL/GenBank/DDBJ databases">
        <authorList>
            <person name="Kucharzyk K."/>
            <person name="Murdoch R.W."/>
            <person name="Higgins S."/>
            <person name="Loffler F."/>
        </authorList>
    </citation>
    <scope>NUCLEOTIDE SEQUENCE</scope>
</reference>
<comment type="caution">
    <text evidence="1">The sequence shown here is derived from an EMBL/GenBank/DDBJ whole genome shotgun (WGS) entry which is preliminary data.</text>
</comment>
<gene>
    <name evidence="1" type="ORF">SDC9_181095</name>
</gene>
<proteinExistence type="predicted"/>
<dbReference type="AlphaFoldDB" id="A0A645H551"/>
<evidence type="ECO:0000313" key="1">
    <source>
        <dbReference type="EMBL" id="MPN33606.1"/>
    </source>
</evidence>
<accession>A0A645H551</accession>
<sequence>MISLNAVALKSASLLFLIREIRFSVVTPSLDLNSPPLIPLPLLTVLSKVGLSVRLLITVRLPCTALEFTELTSPPAEMPAAAFALSSSLKPDFTVAANVKSPLITLLPDFSVLTLWSSALFTLRSLCVLPSRSFLSVLPEESL</sequence>
<protein>
    <submittedName>
        <fullName evidence="1">Uncharacterized protein</fullName>
    </submittedName>
</protein>